<keyword evidence="1" id="KW-0175">Coiled coil</keyword>
<name>A0A158CBG5_9BURK</name>
<dbReference type="GO" id="GO:0000731">
    <property type="term" value="P:DNA synthesis involved in DNA repair"/>
    <property type="evidence" value="ECO:0007669"/>
    <property type="project" value="TreeGrafter"/>
</dbReference>
<dbReference type="EMBL" id="FCOA02000020">
    <property type="protein sequence ID" value="SAK79649.1"/>
    <property type="molecule type" value="Genomic_DNA"/>
</dbReference>
<evidence type="ECO:0000256" key="1">
    <source>
        <dbReference type="SAM" id="Coils"/>
    </source>
</evidence>
<organism evidence="3 4">
    <name type="scientific">Caballeronia hypogeia</name>
    <dbReference type="NCBI Taxonomy" id="1777140"/>
    <lineage>
        <taxon>Bacteria</taxon>
        <taxon>Pseudomonadati</taxon>
        <taxon>Pseudomonadota</taxon>
        <taxon>Betaproteobacteria</taxon>
        <taxon>Burkholderiales</taxon>
        <taxon>Burkholderiaceae</taxon>
        <taxon>Caballeronia</taxon>
    </lineage>
</organism>
<protein>
    <recommendedName>
        <fullName evidence="2">Protein CR006 P-loop domain-containing protein</fullName>
    </recommendedName>
</protein>
<dbReference type="InterPro" id="IPR026866">
    <property type="entry name" value="CR006_AAA"/>
</dbReference>
<dbReference type="Proteomes" id="UP000054851">
    <property type="component" value="Unassembled WGS sequence"/>
</dbReference>
<dbReference type="GO" id="GO:0006302">
    <property type="term" value="P:double-strand break repair"/>
    <property type="evidence" value="ECO:0007669"/>
    <property type="project" value="TreeGrafter"/>
</dbReference>
<gene>
    <name evidence="3" type="ORF">AWB79_05072</name>
</gene>
<feature type="coiled-coil region" evidence="1">
    <location>
        <begin position="105"/>
        <end position="132"/>
    </location>
</feature>
<sequence>MIKSISISKYKSYHPTTPTVINIDTAKQATFIYGSNGAGKSAIGEVVHGRFVNDPTFQHCHVETTGMGPFRHLVYNHAFVARVIGEAMQGIFTIGEIDTAKQKEIDAREVELKALNAQLISVREKIATAQKLVNVETARGIDEVWKGYGLGKATKLAKLLEGYGRDKRKFFDELSRYATDKAASLDSIERLEQRWADASSAESSKSFPQVDLTGFAEIEGDSIWAETIEVSSASNLAALIAQLGNGDWVDQGRKYLKDEQCPFCQQGLPHDFKLELTKLLEGNRKQKIEKIDALTSNYLLRLERLERSMSVVFEEALSKGTVLESEWRALQAKKKANLALMRQKQARPGQPVTVEVVEQTGLLLTLASLKEKISDFNQRILDRNAERTKIKAMFFQVICADRSDAYATHTAALAPLAAQLDAETTEARKIEDGIKMNGLLLKELRKSQTGVDASVEAINASLRDMGIVSFWIARKEGEGHLYCLARPDDADSGTHSLSEGEKTLISFLYFVELIKGSHEETGAVDVSKTIVVIDDPISSLSQNFIYDVATIIQHQLIKPSGEVAKVKQVIVLTHNLFFFHELVHQLSASKLANASKKCQMLRVHKNDYSVVLPLDPTTFMNDYDALWQVLRDAKENRAPIQVVPNTIRCILEQFFTFTTGIDDFDKALEKMTAEDRSQKFKALHRFLNRGSHKDGINGPPMDWSQYDIAYYLDKLRALLTACGNEHHYVRKMGEVKEEAVAG</sequence>
<proteinExistence type="predicted"/>
<dbReference type="PANTHER" id="PTHR32182">
    <property type="entry name" value="DNA REPLICATION AND REPAIR PROTEIN RECF"/>
    <property type="match status" value="1"/>
</dbReference>
<dbReference type="RefSeq" id="WP_061170161.1">
    <property type="nucleotide sequence ID" value="NZ_FCOA02000020.1"/>
</dbReference>
<dbReference type="Gene3D" id="3.40.50.300">
    <property type="entry name" value="P-loop containing nucleotide triphosphate hydrolases"/>
    <property type="match status" value="2"/>
</dbReference>
<evidence type="ECO:0000313" key="3">
    <source>
        <dbReference type="EMBL" id="SAK79649.1"/>
    </source>
</evidence>
<dbReference type="InterPro" id="IPR027417">
    <property type="entry name" value="P-loop_NTPase"/>
</dbReference>
<dbReference type="Pfam" id="PF13166">
    <property type="entry name" value="AAA_13"/>
    <property type="match status" value="1"/>
</dbReference>
<keyword evidence="4" id="KW-1185">Reference proteome</keyword>
<reference evidence="3" key="1">
    <citation type="submission" date="2016-01" db="EMBL/GenBank/DDBJ databases">
        <authorList>
            <person name="Peeters C."/>
        </authorList>
    </citation>
    <scope>NUCLEOTIDE SEQUENCE</scope>
    <source>
        <strain evidence="3">LMG 29322</strain>
    </source>
</reference>
<dbReference type="SUPFAM" id="SSF52540">
    <property type="entry name" value="P-loop containing nucleoside triphosphate hydrolases"/>
    <property type="match status" value="1"/>
</dbReference>
<dbReference type="AlphaFoldDB" id="A0A158CBG5"/>
<evidence type="ECO:0000313" key="4">
    <source>
        <dbReference type="Proteomes" id="UP000054851"/>
    </source>
</evidence>
<dbReference type="PANTHER" id="PTHR32182:SF22">
    <property type="entry name" value="ATP-DEPENDENT ENDONUCLEASE, OLD FAMILY-RELATED"/>
    <property type="match status" value="1"/>
</dbReference>
<feature type="domain" description="Protein CR006 P-loop" evidence="2">
    <location>
        <begin position="24"/>
        <end position="714"/>
    </location>
</feature>
<comment type="caution">
    <text evidence="3">The sequence shown here is derived from an EMBL/GenBank/DDBJ whole genome shotgun (WGS) entry which is preliminary data.</text>
</comment>
<evidence type="ECO:0000259" key="2">
    <source>
        <dbReference type="Pfam" id="PF13166"/>
    </source>
</evidence>
<dbReference type="OrthoDB" id="9795565at2"/>
<accession>A0A158CBG5</accession>